<protein>
    <submittedName>
        <fullName evidence="3">Clock-controlled pheromone ccg-4</fullName>
    </submittedName>
</protein>
<comment type="caution">
    <text evidence="3">The sequence shown here is derived from an EMBL/GenBank/DDBJ whole genome shotgun (WGS) entry which is preliminary data.</text>
</comment>
<evidence type="ECO:0000313" key="4">
    <source>
        <dbReference type="Proteomes" id="UP001281614"/>
    </source>
</evidence>
<keyword evidence="2" id="KW-0732">Signal</keyword>
<name>A0AAD9YKH7_COLKA</name>
<feature type="signal peptide" evidence="2">
    <location>
        <begin position="1"/>
        <end position="16"/>
    </location>
</feature>
<dbReference type="EMBL" id="VYYT01000081">
    <property type="protein sequence ID" value="KAK2771335.1"/>
    <property type="molecule type" value="Genomic_DNA"/>
</dbReference>
<dbReference type="Proteomes" id="UP001281614">
    <property type="component" value="Unassembled WGS sequence"/>
</dbReference>
<feature type="chain" id="PRO_5042056813" evidence="2">
    <location>
        <begin position="17"/>
        <end position="225"/>
    </location>
</feature>
<feature type="region of interest" description="Disordered" evidence="1">
    <location>
        <begin position="115"/>
        <end position="137"/>
    </location>
</feature>
<evidence type="ECO:0000256" key="2">
    <source>
        <dbReference type="SAM" id="SignalP"/>
    </source>
</evidence>
<keyword evidence="4" id="KW-1185">Reference proteome</keyword>
<gene>
    <name evidence="3" type="ORF">CKAH01_14332</name>
</gene>
<proteinExistence type="predicted"/>
<organism evidence="3 4">
    <name type="scientific">Colletotrichum kahawae</name>
    <name type="common">Coffee berry disease fungus</name>
    <dbReference type="NCBI Taxonomy" id="34407"/>
    <lineage>
        <taxon>Eukaryota</taxon>
        <taxon>Fungi</taxon>
        <taxon>Dikarya</taxon>
        <taxon>Ascomycota</taxon>
        <taxon>Pezizomycotina</taxon>
        <taxon>Sordariomycetes</taxon>
        <taxon>Hypocreomycetidae</taxon>
        <taxon>Glomerellales</taxon>
        <taxon>Glomerellaceae</taxon>
        <taxon>Colletotrichum</taxon>
        <taxon>Colletotrichum gloeosporioides species complex</taxon>
    </lineage>
</organism>
<accession>A0AAD9YKH7</accession>
<evidence type="ECO:0000256" key="1">
    <source>
        <dbReference type="SAM" id="MobiDB-lite"/>
    </source>
</evidence>
<dbReference type="AlphaFoldDB" id="A0AAD9YKH7"/>
<evidence type="ECO:0000313" key="3">
    <source>
        <dbReference type="EMBL" id="KAK2771335.1"/>
    </source>
</evidence>
<sequence length="225" mass="25272">MRLPNILPLILTVAEAAAWCTKPCQRCWKRAVETMETRQPIPAPPVNQGSLSQVQGSQHQRRWNTWPRQSGFLSEELPDVSEVSTSPNEMHEPLTNMNRRSNECEKCSWIKSRSFPSGSLDESDEKQQLKQLKPQPAADAVTRAAIDMRNIQTSGIHDKPDATPAAVERRGDLKIRTRIRSRCVSASMGRWYDEIHSYHIPAFFLPWAPLMPSTLAISVSDGGGV</sequence>
<reference evidence="3" key="1">
    <citation type="submission" date="2023-02" db="EMBL/GenBank/DDBJ databases">
        <title>Colletotrichum kahawae CIFC_Que2 genome sequencing and assembly.</title>
        <authorList>
            <person name="Baroncelli R."/>
        </authorList>
    </citation>
    <scope>NUCLEOTIDE SEQUENCE</scope>
    <source>
        <strain evidence="3">CIFC_Que2</strain>
    </source>
</reference>